<proteinExistence type="inferred from homology"/>
<evidence type="ECO:0000313" key="7">
    <source>
        <dbReference type="EMBL" id="MBK5897590.1"/>
    </source>
</evidence>
<dbReference type="Gene3D" id="3.90.1310.10">
    <property type="entry name" value="Penicillin-binding protein 2a (Domain 2)"/>
    <property type="match status" value="1"/>
</dbReference>
<dbReference type="PANTHER" id="PTHR30627">
    <property type="entry name" value="PEPTIDOGLYCAN D,D-TRANSPEPTIDASE"/>
    <property type="match status" value="1"/>
</dbReference>
<accession>A0ABS1J0C1</accession>
<dbReference type="Pfam" id="PF00905">
    <property type="entry name" value="Transpeptidase"/>
    <property type="match status" value="1"/>
</dbReference>
<evidence type="ECO:0000313" key="8">
    <source>
        <dbReference type="Proteomes" id="UP000604730"/>
    </source>
</evidence>
<dbReference type="InterPro" id="IPR012338">
    <property type="entry name" value="Beta-lactam/transpept-like"/>
</dbReference>
<evidence type="ECO:0000259" key="6">
    <source>
        <dbReference type="Pfam" id="PF03717"/>
    </source>
</evidence>
<feature type="domain" description="Penicillin-binding protein dimerisation" evidence="6">
    <location>
        <begin position="74"/>
        <end position="235"/>
    </location>
</feature>
<organism evidence="7 8">
    <name type="scientific">Catonella massiliensis</name>
    <dbReference type="NCBI Taxonomy" id="2799636"/>
    <lineage>
        <taxon>Bacteria</taxon>
        <taxon>Bacillati</taxon>
        <taxon>Bacillota</taxon>
        <taxon>Clostridia</taxon>
        <taxon>Lachnospirales</taxon>
        <taxon>Lachnospiraceae</taxon>
        <taxon>Catonella</taxon>
    </lineage>
</organism>
<dbReference type="Pfam" id="PF03717">
    <property type="entry name" value="PBP_dimer"/>
    <property type="match status" value="1"/>
</dbReference>
<protein>
    <submittedName>
        <fullName evidence="7">Penicillin-binding protein 2</fullName>
    </submittedName>
</protein>
<dbReference type="RefSeq" id="WP_208429064.1">
    <property type="nucleotide sequence ID" value="NZ_JAEPRJ010000001.1"/>
</dbReference>
<keyword evidence="8" id="KW-1185">Reference proteome</keyword>
<evidence type="ECO:0000259" key="5">
    <source>
        <dbReference type="Pfam" id="PF00905"/>
    </source>
</evidence>
<feature type="region of interest" description="Disordered" evidence="4">
    <location>
        <begin position="1"/>
        <end position="21"/>
    </location>
</feature>
<dbReference type="InterPro" id="IPR005311">
    <property type="entry name" value="PBP_dimer"/>
</dbReference>
<gene>
    <name evidence="7" type="ORF">JJN12_07335</name>
</gene>
<dbReference type="SUPFAM" id="SSF56519">
    <property type="entry name" value="Penicillin binding protein dimerisation domain"/>
    <property type="match status" value="1"/>
</dbReference>
<keyword evidence="3" id="KW-0472">Membrane</keyword>
<evidence type="ECO:0000256" key="4">
    <source>
        <dbReference type="SAM" id="MobiDB-lite"/>
    </source>
</evidence>
<evidence type="ECO:0000256" key="1">
    <source>
        <dbReference type="ARBA" id="ARBA00004370"/>
    </source>
</evidence>
<comment type="subcellular location">
    <subcellularLocation>
        <location evidence="1">Membrane</location>
    </subcellularLocation>
</comment>
<evidence type="ECO:0000256" key="2">
    <source>
        <dbReference type="ARBA" id="ARBA00007171"/>
    </source>
</evidence>
<comment type="similarity">
    <text evidence="2">Belongs to the transpeptidase family.</text>
</comment>
<dbReference type="SUPFAM" id="SSF56601">
    <property type="entry name" value="beta-lactamase/transpeptidase-like"/>
    <property type="match status" value="1"/>
</dbReference>
<dbReference type="EMBL" id="JAEPRJ010000001">
    <property type="protein sequence ID" value="MBK5897590.1"/>
    <property type="molecule type" value="Genomic_DNA"/>
</dbReference>
<sequence length="631" mass="70620">MATRVKNGRRRTTGRKNVRKKSGMTVKGKIVLTSAFFALGLIGASLAVIYVAQGKGEDYKKKYLAQQTYSSNPIIAKRGDISDRRGVAFAKSVLVYNFVLEPKIILSKEDDYRAPTIKFASEYFGISQDELNKIIDDNPESMYQVIKKEVSYDEKEKFIAAVNEYNKRNTKNEKADTANDIVVGYNFESYYKRTYPLKTVASDVIGFTYSGDMAEWGLEGYYNSKLNGKNGVRYGYFNSNMELEETEVEAKNGLNVVTTIDSDAQKMTEDIIADYQKTEGAENVGIILMNPNNGEIYVMASNKGYDLNNPRDLTGYFSQKEIDSMSDDKKLEELSNIWKNYCTSDIYEPGSTFKPFTVAACLEENVVKKKQEFYCKGYEIVMDRKIRCAKRDGHGMINLSQSIEQSCNVTMMQIVRKLGRKDFARYQDIFGIGSRTGIDFPGETTGLVYNEAQLNPVELATSSFGQSVSVTMIQMAAGFSSLINGGTYYKPHLVKELVDDNGVVVEKKEPVVMKKTVTKDTSEFIQKALYETVEQGSGWRAKSEGYKMAGKTGTAQKLDNINGKLVRSDTNYVISFIGCAPYDNPQVVVYVVVDQPKVKDQTANGIASALAKKVAENVFKVLGIYPEKTKE</sequence>
<name>A0ABS1J0C1_9FIRM</name>
<dbReference type="InterPro" id="IPR050515">
    <property type="entry name" value="Beta-lactam/transpept"/>
</dbReference>
<comment type="caution">
    <text evidence="7">The sequence shown here is derived from an EMBL/GenBank/DDBJ whole genome shotgun (WGS) entry which is preliminary data.</text>
</comment>
<reference evidence="7 8" key="1">
    <citation type="submission" date="2021-01" db="EMBL/GenBank/DDBJ databases">
        <title>Isolation and description of Catonella massiliensis sp. nov., a novel Catonella species, isolated from a stable periodontitis subject.</title>
        <authorList>
            <person name="Antezack A."/>
            <person name="Boxberger M."/>
            <person name="La Scola B."/>
            <person name="Monnet-Corti V."/>
        </authorList>
    </citation>
    <scope>NUCLEOTIDE SEQUENCE [LARGE SCALE GENOMIC DNA]</scope>
    <source>
        <strain evidence="7 8">Marseille-Q4567</strain>
    </source>
</reference>
<dbReference type="InterPro" id="IPR036138">
    <property type="entry name" value="PBP_dimer_sf"/>
</dbReference>
<dbReference type="Gene3D" id="3.40.710.10">
    <property type="entry name" value="DD-peptidase/beta-lactamase superfamily"/>
    <property type="match status" value="1"/>
</dbReference>
<evidence type="ECO:0000256" key="3">
    <source>
        <dbReference type="ARBA" id="ARBA00023136"/>
    </source>
</evidence>
<feature type="domain" description="Penicillin-binding protein transpeptidase" evidence="5">
    <location>
        <begin position="285"/>
        <end position="614"/>
    </location>
</feature>
<dbReference type="Proteomes" id="UP000604730">
    <property type="component" value="Unassembled WGS sequence"/>
</dbReference>
<dbReference type="InterPro" id="IPR001460">
    <property type="entry name" value="PCN-bd_Tpept"/>
</dbReference>